<feature type="region of interest" description="Disordered" evidence="1">
    <location>
        <begin position="98"/>
        <end position="235"/>
    </location>
</feature>
<reference evidence="2" key="1">
    <citation type="submission" date="2019-05" db="EMBL/GenBank/DDBJ databases">
        <title>Annotation for the trematode Fasciolopsis buski.</title>
        <authorList>
            <person name="Choi Y.-J."/>
        </authorList>
    </citation>
    <scope>NUCLEOTIDE SEQUENCE</scope>
    <source>
        <strain evidence="2">HT</strain>
        <tissue evidence="2">Whole worm</tissue>
    </source>
</reference>
<keyword evidence="3" id="KW-1185">Reference proteome</keyword>
<evidence type="ECO:0000313" key="2">
    <source>
        <dbReference type="EMBL" id="KAA0187897.1"/>
    </source>
</evidence>
<protein>
    <submittedName>
        <fullName evidence="2">Uncharacterized protein</fullName>
    </submittedName>
</protein>
<feature type="compositionally biased region" description="Polar residues" evidence="1">
    <location>
        <begin position="99"/>
        <end position="109"/>
    </location>
</feature>
<organism evidence="2 3">
    <name type="scientific">Fasciolopsis buskii</name>
    <dbReference type="NCBI Taxonomy" id="27845"/>
    <lineage>
        <taxon>Eukaryota</taxon>
        <taxon>Metazoa</taxon>
        <taxon>Spiralia</taxon>
        <taxon>Lophotrochozoa</taxon>
        <taxon>Platyhelminthes</taxon>
        <taxon>Trematoda</taxon>
        <taxon>Digenea</taxon>
        <taxon>Plagiorchiida</taxon>
        <taxon>Echinostomata</taxon>
        <taxon>Echinostomatoidea</taxon>
        <taxon>Fasciolidae</taxon>
        <taxon>Fasciolopsis</taxon>
    </lineage>
</organism>
<comment type="caution">
    <text evidence="2">The sequence shown here is derived from an EMBL/GenBank/DDBJ whole genome shotgun (WGS) entry which is preliminary data.</text>
</comment>
<feature type="region of interest" description="Disordered" evidence="1">
    <location>
        <begin position="13"/>
        <end position="70"/>
    </location>
</feature>
<gene>
    <name evidence="2" type="ORF">FBUS_02331</name>
</gene>
<accession>A0A8E0RMJ3</accession>
<evidence type="ECO:0000313" key="3">
    <source>
        <dbReference type="Proteomes" id="UP000728185"/>
    </source>
</evidence>
<dbReference type="EMBL" id="LUCM01008798">
    <property type="protein sequence ID" value="KAA0187897.1"/>
    <property type="molecule type" value="Genomic_DNA"/>
</dbReference>
<dbReference type="AlphaFoldDB" id="A0A8E0RMJ3"/>
<proteinExistence type="predicted"/>
<feature type="compositionally biased region" description="Low complexity" evidence="1">
    <location>
        <begin position="188"/>
        <end position="199"/>
    </location>
</feature>
<feature type="compositionally biased region" description="Basic and acidic residues" evidence="1">
    <location>
        <begin position="51"/>
        <end position="60"/>
    </location>
</feature>
<evidence type="ECO:0000256" key="1">
    <source>
        <dbReference type="SAM" id="MobiDB-lite"/>
    </source>
</evidence>
<dbReference type="Proteomes" id="UP000728185">
    <property type="component" value="Unassembled WGS sequence"/>
</dbReference>
<sequence length="368" mass="39801">MCQYLVHYEAPPGWRPTPRLTASGADAGPSPDAIQAWRQSGGGSATIGPDRVTRPADHNHHNSTYWSGEPQGSLREMFDYESHAPSLGQLPRPYAASQYAESVQNTNRISDLPSPPPNSRFTSDQDGYDRYHIGSGGLKLADRSGGTDQFAVPPLPSSGALGSHGRLTDQLSGLHLRQSSSPTRANRPYSQPNSPPYQQLTSLSPAQLNEEYSQTDGLSMVPPPPLSPHTYPHESERLLRERVCRTQVRADRLPAPEEAFFQAQPYMTGVAVGLSPVPERREWPTLNLASARFPQPAAAATRWKSSSPVRSLSGASFNSVSESGSVIAALPYSAAYLPYSGYTVCVCLCVCGLRAYLSALVLNSLPID</sequence>
<dbReference type="OrthoDB" id="10663182at2759"/>
<feature type="compositionally biased region" description="Polar residues" evidence="1">
    <location>
        <begin position="200"/>
        <end position="217"/>
    </location>
</feature>
<name>A0A8E0RMJ3_9TREM</name>